<evidence type="ECO:0000256" key="2">
    <source>
        <dbReference type="ARBA" id="ARBA00022692"/>
    </source>
</evidence>
<dbReference type="Pfam" id="PF07690">
    <property type="entry name" value="MFS_1"/>
    <property type="match status" value="1"/>
</dbReference>
<feature type="transmembrane region" description="Helical" evidence="5">
    <location>
        <begin position="132"/>
        <end position="153"/>
    </location>
</feature>
<protein>
    <submittedName>
        <fullName evidence="7">Putative MFS family arabinose efflux permease</fullName>
    </submittedName>
</protein>
<evidence type="ECO:0000256" key="3">
    <source>
        <dbReference type="ARBA" id="ARBA00022989"/>
    </source>
</evidence>
<proteinExistence type="predicted"/>
<keyword evidence="3 5" id="KW-1133">Transmembrane helix</keyword>
<feature type="domain" description="Major facilitator superfamily (MFS) profile" evidence="6">
    <location>
        <begin position="7"/>
        <end position="377"/>
    </location>
</feature>
<feature type="transmembrane region" description="Helical" evidence="5">
    <location>
        <begin position="194"/>
        <end position="217"/>
    </location>
</feature>
<dbReference type="InterPro" id="IPR020846">
    <property type="entry name" value="MFS_dom"/>
</dbReference>
<dbReference type="PROSITE" id="PS50850">
    <property type="entry name" value="MFS"/>
    <property type="match status" value="1"/>
</dbReference>
<dbReference type="RefSeq" id="WP_183627259.1">
    <property type="nucleotide sequence ID" value="NZ_JACIDX010000013.1"/>
</dbReference>
<dbReference type="Gene3D" id="1.20.1250.20">
    <property type="entry name" value="MFS general substrate transporter like domains"/>
    <property type="match status" value="2"/>
</dbReference>
<feature type="transmembrane region" description="Helical" evidence="5">
    <location>
        <begin position="290"/>
        <end position="309"/>
    </location>
</feature>
<dbReference type="PANTHER" id="PTHR23514">
    <property type="entry name" value="BYPASS OF STOP CODON PROTEIN 6"/>
    <property type="match status" value="1"/>
</dbReference>
<comment type="caution">
    <text evidence="7">The sequence shown here is derived from an EMBL/GenBank/DDBJ whole genome shotgun (WGS) entry which is preliminary data.</text>
</comment>
<feature type="transmembrane region" description="Helical" evidence="5">
    <location>
        <begin position="12"/>
        <end position="29"/>
    </location>
</feature>
<feature type="transmembrane region" description="Helical" evidence="5">
    <location>
        <begin position="73"/>
        <end position="91"/>
    </location>
</feature>
<dbReference type="GO" id="GO:0022857">
    <property type="term" value="F:transmembrane transporter activity"/>
    <property type="evidence" value="ECO:0007669"/>
    <property type="project" value="InterPro"/>
</dbReference>
<keyword evidence="8" id="KW-1185">Reference proteome</keyword>
<evidence type="ECO:0000313" key="8">
    <source>
        <dbReference type="Proteomes" id="UP000548867"/>
    </source>
</evidence>
<evidence type="ECO:0000259" key="6">
    <source>
        <dbReference type="PROSITE" id="PS50850"/>
    </source>
</evidence>
<dbReference type="SUPFAM" id="SSF103473">
    <property type="entry name" value="MFS general substrate transporter"/>
    <property type="match status" value="1"/>
</dbReference>
<gene>
    <name evidence="7" type="ORF">GGR38_003335</name>
</gene>
<dbReference type="InterPro" id="IPR036259">
    <property type="entry name" value="MFS_trans_sf"/>
</dbReference>
<evidence type="ECO:0000256" key="4">
    <source>
        <dbReference type="ARBA" id="ARBA00023136"/>
    </source>
</evidence>
<evidence type="ECO:0000256" key="5">
    <source>
        <dbReference type="SAM" id="Phobius"/>
    </source>
</evidence>
<dbReference type="PANTHER" id="PTHR23514:SF13">
    <property type="entry name" value="INNER MEMBRANE PROTEIN YBJJ"/>
    <property type="match status" value="1"/>
</dbReference>
<dbReference type="GO" id="GO:0016020">
    <property type="term" value="C:membrane"/>
    <property type="evidence" value="ECO:0007669"/>
    <property type="project" value="UniProtKB-SubCell"/>
</dbReference>
<feature type="transmembrane region" description="Helical" evidence="5">
    <location>
        <begin position="266"/>
        <end position="284"/>
    </location>
</feature>
<feature type="transmembrane region" description="Helical" evidence="5">
    <location>
        <begin position="97"/>
        <end position="120"/>
    </location>
</feature>
<feature type="transmembrane region" description="Helical" evidence="5">
    <location>
        <begin position="41"/>
        <end position="61"/>
    </location>
</feature>
<name>A0A7W6CIB5_9SPHN</name>
<keyword evidence="2 5" id="KW-0812">Transmembrane</keyword>
<dbReference type="Proteomes" id="UP000548867">
    <property type="component" value="Unassembled WGS sequence"/>
</dbReference>
<accession>A0A7W6CIB5</accession>
<feature type="transmembrane region" description="Helical" evidence="5">
    <location>
        <begin position="348"/>
        <end position="373"/>
    </location>
</feature>
<dbReference type="AlphaFoldDB" id="A0A7W6CIB5"/>
<dbReference type="CDD" id="cd17393">
    <property type="entry name" value="MFS_MosC_like"/>
    <property type="match status" value="1"/>
</dbReference>
<feature type="transmembrane region" description="Helical" evidence="5">
    <location>
        <begin position="321"/>
        <end position="342"/>
    </location>
</feature>
<keyword evidence="4 5" id="KW-0472">Membrane</keyword>
<feature type="transmembrane region" description="Helical" evidence="5">
    <location>
        <begin position="159"/>
        <end position="182"/>
    </location>
</feature>
<reference evidence="7 8" key="1">
    <citation type="submission" date="2020-08" db="EMBL/GenBank/DDBJ databases">
        <title>Genomic Encyclopedia of Type Strains, Phase IV (KMG-IV): sequencing the most valuable type-strain genomes for metagenomic binning, comparative biology and taxonomic classification.</title>
        <authorList>
            <person name="Goeker M."/>
        </authorList>
    </citation>
    <scope>NUCLEOTIDE SEQUENCE [LARGE SCALE GENOMIC DNA]</scope>
    <source>
        <strain evidence="7 8">DSM 27057</strain>
    </source>
</reference>
<dbReference type="InterPro" id="IPR011701">
    <property type="entry name" value="MFS"/>
</dbReference>
<evidence type="ECO:0000313" key="7">
    <source>
        <dbReference type="EMBL" id="MBB3956372.1"/>
    </source>
</evidence>
<sequence>MSDSPAARLATRLSFLVAGFGIACWAPMVPFAKLRLGVDEGMLGALLLCLGAGSVVAMLATGALSSRFGTRPVILISGFGLCAVLPLLAILSTVPALGAALLLFGASLGSLDVAMNIHAVEVEKHAGRPLMSGFHALFSIGGFAGSLMMALLLSLGGSALAGALLGAGLMALALIMAAPRLLRTRAVEDGPHFALPHGIVLLLAGLTAITFLAEGALLDWGALLLTEGGLVDVKRAGFGYMFFAIAMTLGRLTGDALTARIGDRAALLWGGGVAVAGFGVLIGAPVAAVAWAGFVLIGLGAANIVPVLFRQAASQNQMPAALAIASISTTGYAGVLLGPAAIGLVAQYAGLSMSFVMLAGLVCLVPLCSGLVVRGRASG</sequence>
<dbReference type="EMBL" id="JACIDX010000013">
    <property type="protein sequence ID" value="MBB3956372.1"/>
    <property type="molecule type" value="Genomic_DNA"/>
</dbReference>
<dbReference type="InterPro" id="IPR051788">
    <property type="entry name" value="MFS_Transporter"/>
</dbReference>
<evidence type="ECO:0000256" key="1">
    <source>
        <dbReference type="ARBA" id="ARBA00004141"/>
    </source>
</evidence>
<comment type="subcellular location">
    <subcellularLocation>
        <location evidence="1">Membrane</location>
        <topology evidence="1">Multi-pass membrane protein</topology>
    </subcellularLocation>
</comment>
<organism evidence="7 8">
    <name type="scientific">Novosphingobium sediminicola</name>
    <dbReference type="NCBI Taxonomy" id="563162"/>
    <lineage>
        <taxon>Bacteria</taxon>
        <taxon>Pseudomonadati</taxon>
        <taxon>Pseudomonadota</taxon>
        <taxon>Alphaproteobacteria</taxon>
        <taxon>Sphingomonadales</taxon>
        <taxon>Sphingomonadaceae</taxon>
        <taxon>Novosphingobium</taxon>
    </lineage>
</organism>
<feature type="transmembrane region" description="Helical" evidence="5">
    <location>
        <begin position="237"/>
        <end position="254"/>
    </location>
</feature>